<evidence type="ECO:0000313" key="2">
    <source>
        <dbReference type="Proteomes" id="UP000608890"/>
    </source>
</evidence>
<protein>
    <recommendedName>
        <fullName evidence="3">PRC-barrel domain containing protein</fullName>
    </recommendedName>
</protein>
<comment type="caution">
    <text evidence="1">The sequence shown here is derived from an EMBL/GenBank/DDBJ whole genome shotgun (WGS) entry which is preliminary data.</text>
</comment>
<dbReference type="InterPro" id="IPR014747">
    <property type="entry name" value="Bac_photo_RC_H_C"/>
</dbReference>
<gene>
    <name evidence="1" type="ORF">GCM10011608_22360</name>
</gene>
<dbReference type="Gene3D" id="3.90.50.10">
    <property type="entry name" value="Photosynthetic Reaction Center, subunit H, domain 2"/>
    <property type="match status" value="1"/>
</dbReference>
<accession>A0A917WVU4</accession>
<reference evidence="1" key="2">
    <citation type="submission" date="2020-09" db="EMBL/GenBank/DDBJ databases">
        <authorList>
            <person name="Sun Q."/>
            <person name="Zhou Y."/>
        </authorList>
    </citation>
    <scope>NUCLEOTIDE SEQUENCE</scope>
    <source>
        <strain evidence="1">CGMCC 4.7312</strain>
    </source>
</reference>
<proteinExistence type="predicted"/>
<evidence type="ECO:0008006" key="3">
    <source>
        <dbReference type="Google" id="ProtNLM"/>
    </source>
</evidence>
<keyword evidence="2" id="KW-1185">Reference proteome</keyword>
<dbReference type="InterPro" id="IPR011033">
    <property type="entry name" value="PRC_barrel-like_sf"/>
</dbReference>
<dbReference type="EMBL" id="BMNB01000008">
    <property type="protein sequence ID" value="GGM37248.1"/>
    <property type="molecule type" value="Genomic_DNA"/>
</dbReference>
<dbReference type="Proteomes" id="UP000608890">
    <property type="component" value="Unassembled WGS sequence"/>
</dbReference>
<name>A0A917WVU4_9ACTN</name>
<dbReference type="AlphaFoldDB" id="A0A917WVU4"/>
<sequence>MERLDQHTTPEATLRGVDQGVVMGGTPAGVGGTPAGTFDPWSYRDEAGVAGSNLAGYKVEATDGSIGKIDSDSNEVNASYLVVDTGPWIFGRKVMLPAGTVNHVDHDERKVYVDRNKDQIKAAPEYDETATDPAFRDKLGGYYTDTYAAPPAGDLR</sequence>
<reference evidence="1" key="1">
    <citation type="journal article" date="2014" name="Int. J. Syst. Evol. Microbiol.">
        <title>Complete genome sequence of Corynebacterium casei LMG S-19264T (=DSM 44701T), isolated from a smear-ripened cheese.</title>
        <authorList>
            <consortium name="US DOE Joint Genome Institute (JGI-PGF)"/>
            <person name="Walter F."/>
            <person name="Albersmeier A."/>
            <person name="Kalinowski J."/>
            <person name="Ruckert C."/>
        </authorList>
    </citation>
    <scope>NUCLEOTIDE SEQUENCE</scope>
    <source>
        <strain evidence="1">CGMCC 4.7312</strain>
    </source>
</reference>
<dbReference type="GO" id="GO:0019684">
    <property type="term" value="P:photosynthesis, light reaction"/>
    <property type="evidence" value="ECO:0007669"/>
    <property type="project" value="InterPro"/>
</dbReference>
<dbReference type="SUPFAM" id="SSF50346">
    <property type="entry name" value="PRC-barrel domain"/>
    <property type="match status" value="1"/>
</dbReference>
<organism evidence="1 2">
    <name type="scientific">Micromonospora sonchi</name>
    <dbReference type="NCBI Taxonomy" id="1763543"/>
    <lineage>
        <taxon>Bacteria</taxon>
        <taxon>Bacillati</taxon>
        <taxon>Actinomycetota</taxon>
        <taxon>Actinomycetes</taxon>
        <taxon>Micromonosporales</taxon>
        <taxon>Micromonosporaceae</taxon>
        <taxon>Micromonospora</taxon>
    </lineage>
</organism>
<evidence type="ECO:0000313" key="1">
    <source>
        <dbReference type="EMBL" id="GGM37248.1"/>
    </source>
</evidence>
<dbReference type="GO" id="GO:0030077">
    <property type="term" value="C:plasma membrane light-harvesting complex"/>
    <property type="evidence" value="ECO:0007669"/>
    <property type="project" value="InterPro"/>
</dbReference>